<keyword evidence="7 8" id="KW-0998">Cell outer membrane</keyword>
<dbReference type="Proteomes" id="UP000253769">
    <property type="component" value="Unassembled WGS sequence"/>
</dbReference>
<evidence type="ECO:0000256" key="5">
    <source>
        <dbReference type="ARBA" id="ARBA00022737"/>
    </source>
</evidence>
<gene>
    <name evidence="8 11" type="primary">bamA</name>
    <name evidence="11" type="ORF">DV711_17925</name>
</gene>
<dbReference type="InterPro" id="IPR010827">
    <property type="entry name" value="BamA/TamA_POTRA"/>
</dbReference>
<dbReference type="GO" id="GO:0043165">
    <property type="term" value="P:Gram-negative-bacterium-type cell outer membrane assembly"/>
    <property type="evidence" value="ECO:0007669"/>
    <property type="project" value="UniProtKB-UniRule"/>
</dbReference>
<reference evidence="11 12" key="1">
    <citation type="submission" date="2018-07" db="EMBL/GenBank/DDBJ databases">
        <title>Motiliproteus coralliicola sp. nov., a bacterium isolated from Coral.</title>
        <authorList>
            <person name="Wang G."/>
        </authorList>
    </citation>
    <scope>NUCLEOTIDE SEQUENCE [LARGE SCALE GENOMIC DNA]</scope>
    <source>
        <strain evidence="11 12">C34</strain>
    </source>
</reference>
<protein>
    <recommendedName>
        <fullName evidence="8 9">Outer membrane protein assembly factor BamA</fullName>
    </recommendedName>
</protein>
<dbReference type="InterPro" id="IPR039910">
    <property type="entry name" value="D15-like"/>
</dbReference>
<keyword evidence="2 8" id="KW-1134">Transmembrane beta strand</keyword>
<feature type="domain" description="POTRA" evidence="10">
    <location>
        <begin position="345"/>
        <end position="419"/>
    </location>
</feature>
<accession>A0A369WBG8</accession>
<dbReference type="Gene3D" id="2.40.160.50">
    <property type="entry name" value="membrane protein fhac: a member of the omp85/tpsb transporter family"/>
    <property type="match status" value="1"/>
</dbReference>
<feature type="domain" description="POTRA" evidence="10">
    <location>
        <begin position="174"/>
        <end position="261"/>
    </location>
</feature>
<evidence type="ECO:0000256" key="9">
    <source>
        <dbReference type="NCBIfam" id="TIGR03303"/>
    </source>
</evidence>
<evidence type="ECO:0000256" key="8">
    <source>
        <dbReference type="HAMAP-Rule" id="MF_01430"/>
    </source>
</evidence>
<dbReference type="Gene3D" id="3.10.20.310">
    <property type="entry name" value="membrane protein fhac"/>
    <property type="match status" value="5"/>
</dbReference>
<keyword evidence="6 8" id="KW-0472">Membrane</keyword>
<evidence type="ECO:0000259" key="10">
    <source>
        <dbReference type="PROSITE" id="PS51779"/>
    </source>
</evidence>
<dbReference type="EMBL" id="QQOH01000005">
    <property type="protein sequence ID" value="RDE18519.1"/>
    <property type="molecule type" value="Genomic_DNA"/>
</dbReference>
<keyword evidence="3 8" id="KW-0812">Transmembrane</keyword>
<dbReference type="OrthoDB" id="9803054at2"/>
<dbReference type="PIRSF" id="PIRSF006076">
    <property type="entry name" value="OM_assembly_OMP85"/>
    <property type="match status" value="1"/>
</dbReference>
<dbReference type="InterPro" id="IPR034746">
    <property type="entry name" value="POTRA"/>
</dbReference>
<dbReference type="FunFam" id="3.10.20.310:FF:000001">
    <property type="entry name" value="Outer membrane protein assembly factor BamA"/>
    <property type="match status" value="1"/>
</dbReference>
<feature type="domain" description="POTRA" evidence="10">
    <location>
        <begin position="91"/>
        <end position="171"/>
    </location>
</feature>
<dbReference type="HAMAP" id="MF_01430">
    <property type="entry name" value="OM_assembly_BamA"/>
    <property type="match status" value="1"/>
</dbReference>
<dbReference type="Pfam" id="PF01103">
    <property type="entry name" value="Omp85"/>
    <property type="match status" value="1"/>
</dbReference>
<dbReference type="GO" id="GO:1990063">
    <property type="term" value="C:Bam protein complex"/>
    <property type="evidence" value="ECO:0007669"/>
    <property type="project" value="TreeGrafter"/>
</dbReference>
<sequence precursor="true">MRRQLATALLLLSFPLMAFADSFVVEDIRFDGLQRMQLGRVLSIFPIQEGDQVDEFSLAKATRALFSSGYFNDVQLARDGNLLIVRLTERPAISRITIEGNKEVKTEGLKEGLAGLGLVEGEVFQRAALDKIRLELLQVYAAQGRYGAQIETSVEPLPENRLGLNINIKEGKAAAVQHINVVGNEVFSDEELIDLFSLKTPGFWDFFSEGRYSREKLSGDLERLRSYYLDKGYINFKIDSTQVSLTPDRKHVFVTVNITEGDLYFFGDYDLAGKLEVAEDQLLSQVAITPGETFSRDLMVRSADKISRRLGDDGFLLANVKPVPTIDEQNKTVSVRFYVEPGNRMYVRRINFVGNTSTADEVLRREMRQMEAAWASTNAMEKSKDRLERLGFFSEVNVETTTVPGVPDQIDLEYSVVEQLSGSLSASIGVSQSSGLILGASVSQKNFLGSGNFVSFNVTRSDNTRELSFSYENPYYTVDGVSRGFSAYYREEDLDDDDLSDYNLDSYGGAMSFGYPIDEHQRLGLSIGAEQLNLKLGSDVPNELNLFVQDEGDSFTQLPVVGSWSSNHLNRGLLPTEGYSQRVSLEVAGPGSDLNFYKLRYFGQLYYPLSDDQRWVVRGKTNLGYGDAFGDTTKLPFFKTFRAGGFESVRGFKNNTLGPRDARTTSGTLDPLGGNVLITGSAELIFPVPFIKDQSNMRTLLFWDVGGVFDRNCLTDNPACDLDMSFSNLSSSVGVGLSWLTFIGPMSFSLGVPVKEQEHDEDEFFQFSLGKTF</sequence>
<dbReference type="InterPro" id="IPR023707">
    <property type="entry name" value="OM_assembly_BamA"/>
</dbReference>
<evidence type="ECO:0000313" key="12">
    <source>
        <dbReference type="Proteomes" id="UP000253769"/>
    </source>
</evidence>
<comment type="similarity">
    <text evidence="8">Belongs to the BamA family.</text>
</comment>
<comment type="function">
    <text evidence="8">Part of the outer membrane protein assembly complex, which is involved in assembly and insertion of beta-barrel proteins into the outer membrane.</text>
</comment>
<proteinExistence type="inferred from homology"/>
<evidence type="ECO:0000256" key="2">
    <source>
        <dbReference type="ARBA" id="ARBA00022452"/>
    </source>
</evidence>
<feature type="chain" id="PRO_5017094687" description="Outer membrane protein assembly factor BamA" evidence="8">
    <location>
        <begin position="21"/>
        <end position="773"/>
    </location>
</feature>
<dbReference type="PROSITE" id="PS51779">
    <property type="entry name" value="POTRA"/>
    <property type="match status" value="4"/>
</dbReference>
<evidence type="ECO:0000256" key="7">
    <source>
        <dbReference type="ARBA" id="ARBA00023237"/>
    </source>
</evidence>
<dbReference type="InterPro" id="IPR000184">
    <property type="entry name" value="Bac_surfAg_D15"/>
</dbReference>
<keyword evidence="5 8" id="KW-0677">Repeat</keyword>
<organism evidence="11 12">
    <name type="scientific">Motiliproteus coralliicola</name>
    <dbReference type="NCBI Taxonomy" id="2283196"/>
    <lineage>
        <taxon>Bacteria</taxon>
        <taxon>Pseudomonadati</taxon>
        <taxon>Pseudomonadota</taxon>
        <taxon>Gammaproteobacteria</taxon>
        <taxon>Oceanospirillales</taxon>
        <taxon>Oceanospirillaceae</taxon>
        <taxon>Motiliproteus</taxon>
    </lineage>
</organism>
<evidence type="ECO:0000256" key="6">
    <source>
        <dbReference type="ARBA" id="ARBA00023136"/>
    </source>
</evidence>
<comment type="caution">
    <text evidence="11">The sequence shown here is derived from an EMBL/GenBank/DDBJ whole genome shotgun (WGS) entry which is preliminary data.</text>
</comment>
<evidence type="ECO:0000256" key="1">
    <source>
        <dbReference type="ARBA" id="ARBA00004370"/>
    </source>
</evidence>
<evidence type="ECO:0000313" key="11">
    <source>
        <dbReference type="EMBL" id="RDE18519.1"/>
    </source>
</evidence>
<dbReference type="NCBIfam" id="TIGR03303">
    <property type="entry name" value="OM_YaeT"/>
    <property type="match status" value="1"/>
</dbReference>
<dbReference type="GO" id="GO:0051205">
    <property type="term" value="P:protein insertion into membrane"/>
    <property type="evidence" value="ECO:0007669"/>
    <property type="project" value="UniProtKB-UniRule"/>
</dbReference>
<feature type="domain" description="POTRA" evidence="10">
    <location>
        <begin position="23"/>
        <end position="90"/>
    </location>
</feature>
<comment type="subcellular location">
    <subcellularLocation>
        <location evidence="8">Cell outer membrane</location>
    </subcellularLocation>
    <subcellularLocation>
        <location evidence="1">Membrane</location>
    </subcellularLocation>
</comment>
<feature type="signal peptide" evidence="8">
    <location>
        <begin position="1"/>
        <end position="20"/>
    </location>
</feature>
<dbReference type="PANTHER" id="PTHR12815:SF23">
    <property type="entry name" value="OUTER MEMBRANE PROTEIN ASSEMBLY FACTOR BAMA"/>
    <property type="match status" value="1"/>
</dbReference>
<dbReference type="RefSeq" id="WP_114697098.1">
    <property type="nucleotide sequence ID" value="NZ_QQOH01000005.1"/>
</dbReference>
<keyword evidence="4 8" id="KW-0732">Signal</keyword>
<dbReference type="Pfam" id="PF07244">
    <property type="entry name" value="POTRA"/>
    <property type="match status" value="5"/>
</dbReference>
<evidence type="ECO:0000256" key="4">
    <source>
        <dbReference type="ARBA" id="ARBA00022729"/>
    </source>
</evidence>
<dbReference type="FunFam" id="3.10.20.310:FF:000002">
    <property type="entry name" value="Outer membrane protein assembly factor BamA"/>
    <property type="match status" value="1"/>
</dbReference>
<comment type="subunit">
    <text evidence="8">Part of the Bam complex.</text>
</comment>
<name>A0A369WBG8_9GAMM</name>
<keyword evidence="12" id="KW-1185">Reference proteome</keyword>
<evidence type="ECO:0000256" key="3">
    <source>
        <dbReference type="ARBA" id="ARBA00022692"/>
    </source>
</evidence>
<dbReference type="PANTHER" id="PTHR12815">
    <property type="entry name" value="SORTING AND ASSEMBLY MACHINERY SAMM50 PROTEIN FAMILY MEMBER"/>
    <property type="match status" value="1"/>
</dbReference>
<dbReference type="AlphaFoldDB" id="A0A369WBG8"/>